<dbReference type="PANTHER" id="PTHR20854">
    <property type="entry name" value="INOSITOL MONOPHOSPHATASE"/>
    <property type="match status" value="1"/>
</dbReference>
<gene>
    <name evidence="7" type="ORF">ACFSDE_03500</name>
</gene>
<protein>
    <recommendedName>
        <fullName evidence="6">Inositol-1-monophosphatase</fullName>
        <ecNumber evidence="6">3.1.3.25</ecNumber>
    </recommendedName>
</protein>
<accession>A0ABW4TGT9</accession>
<dbReference type="Gene3D" id="3.30.540.10">
    <property type="entry name" value="Fructose-1,6-Bisphosphatase, subunit A, domain 1"/>
    <property type="match status" value="1"/>
</dbReference>
<dbReference type="PANTHER" id="PTHR20854:SF4">
    <property type="entry name" value="INOSITOL-1-MONOPHOSPHATASE-RELATED"/>
    <property type="match status" value="1"/>
</dbReference>
<comment type="cofactor">
    <cofactor evidence="2 6">
        <name>Mg(2+)</name>
        <dbReference type="ChEBI" id="CHEBI:18420"/>
    </cofactor>
</comment>
<dbReference type="PROSITE" id="PS00629">
    <property type="entry name" value="IMP_1"/>
    <property type="match status" value="1"/>
</dbReference>
<name>A0ABW4TGT9_9ACTN</name>
<dbReference type="CDD" id="cd01639">
    <property type="entry name" value="IMPase"/>
    <property type="match status" value="1"/>
</dbReference>
<evidence type="ECO:0000256" key="5">
    <source>
        <dbReference type="ARBA" id="ARBA00022842"/>
    </source>
</evidence>
<dbReference type="EMBL" id="JBHUGD010000001">
    <property type="protein sequence ID" value="MFD1945845.1"/>
    <property type="molecule type" value="Genomic_DNA"/>
</dbReference>
<dbReference type="InterPro" id="IPR033942">
    <property type="entry name" value="IMPase"/>
</dbReference>
<reference evidence="8" key="1">
    <citation type="journal article" date="2019" name="Int. J. Syst. Evol. Microbiol.">
        <title>The Global Catalogue of Microorganisms (GCM) 10K type strain sequencing project: providing services to taxonomists for standard genome sequencing and annotation.</title>
        <authorList>
            <consortium name="The Broad Institute Genomics Platform"/>
            <consortium name="The Broad Institute Genome Sequencing Center for Infectious Disease"/>
            <person name="Wu L."/>
            <person name="Ma J."/>
        </authorList>
    </citation>
    <scope>NUCLEOTIDE SEQUENCE [LARGE SCALE GENOMIC DNA]</scope>
    <source>
        <strain evidence="8">CGMCC 1.12477</strain>
    </source>
</reference>
<dbReference type="SUPFAM" id="SSF56655">
    <property type="entry name" value="Carbohydrate phosphatase"/>
    <property type="match status" value="1"/>
</dbReference>
<evidence type="ECO:0000313" key="7">
    <source>
        <dbReference type="EMBL" id="MFD1945845.1"/>
    </source>
</evidence>
<keyword evidence="5 6" id="KW-0460">Magnesium</keyword>
<evidence type="ECO:0000256" key="6">
    <source>
        <dbReference type="RuleBase" id="RU364068"/>
    </source>
</evidence>
<organism evidence="7 8">
    <name type="scientific">Nocardioides aestuarii</name>
    <dbReference type="NCBI Taxonomy" id="252231"/>
    <lineage>
        <taxon>Bacteria</taxon>
        <taxon>Bacillati</taxon>
        <taxon>Actinomycetota</taxon>
        <taxon>Actinomycetes</taxon>
        <taxon>Propionibacteriales</taxon>
        <taxon>Nocardioidaceae</taxon>
        <taxon>Nocardioides</taxon>
    </lineage>
</organism>
<dbReference type="InterPro" id="IPR020583">
    <property type="entry name" value="Inositol_monoP_metal-BS"/>
</dbReference>
<dbReference type="InterPro" id="IPR000760">
    <property type="entry name" value="Inositol_monophosphatase-like"/>
</dbReference>
<keyword evidence="3 6" id="KW-0479">Metal-binding</keyword>
<comment type="caution">
    <text evidence="7">The sequence shown here is derived from an EMBL/GenBank/DDBJ whole genome shotgun (WGS) entry which is preliminary data.</text>
</comment>
<evidence type="ECO:0000256" key="2">
    <source>
        <dbReference type="ARBA" id="ARBA00001946"/>
    </source>
</evidence>
<dbReference type="Pfam" id="PF00459">
    <property type="entry name" value="Inositol_P"/>
    <property type="match status" value="1"/>
</dbReference>
<comment type="catalytic activity">
    <reaction evidence="1 6">
        <text>a myo-inositol phosphate + H2O = myo-inositol + phosphate</text>
        <dbReference type="Rhea" id="RHEA:24056"/>
        <dbReference type="ChEBI" id="CHEBI:15377"/>
        <dbReference type="ChEBI" id="CHEBI:17268"/>
        <dbReference type="ChEBI" id="CHEBI:43474"/>
        <dbReference type="ChEBI" id="CHEBI:84139"/>
        <dbReference type="EC" id="3.1.3.25"/>
    </reaction>
</comment>
<dbReference type="RefSeq" id="WP_343915246.1">
    <property type="nucleotide sequence ID" value="NZ_BAAAJT010000002.1"/>
</dbReference>
<proteinExistence type="inferred from homology"/>
<dbReference type="Proteomes" id="UP001597351">
    <property type="component" value="Unassembled WGS sequence"/>
</dbReference>
<keyword evidence="4 6" id="KW-0378">Hydrolase</keyword>
<dbReference type="PRINTS" id="PR00377">
    <property type="entry name" value="IMPHPHTASES"/>
</dbReference>
<evidence type="ECO:0000256" key="3">
    <source>
        <dbReference type="ARBA" id="ARBA00022723"/>
    </source>
</evidence>
<sequence>MSAPSPVALRDLALDVAQQAATLVRDRRAEGVSVADTKTSATDVVTEVDRASEELIRGLLLEARPDDSILGEEGDDHVGTSEVLWIVDPIDGTVNFLYGLPEYAVSIAAEVDGEVVAGVVLNVVTGVVFAAALGHGATKDGRPIGVRSTPPLSHRLVLTGFSYRPDLRAEQAAQVARLLPQVRDVRRIGSSALDICHVAEGAGDAYVEEGSQRWDWSAAALVARESGARFGLLPSAVAARLGGPGSDGTPTVVVCTPADGWDDFVSLLTDCGFCVSDAE</sequence>
<evidence type="ECO:0000256" key="1">
    <source>
        <dbReference type="ARBA" id="ARBA00001033"/>
    </source>
</evidence>
<evidence type="ECO:0000256" key="4">
    <source>
        <dbReference type="ARBA" id="ARBA00022801"/>
    </source>
</evidence>
<comment type="similarity">
    <text evidence="6">Belongs to the inositol monophosphatase superfamily.</text>
</comment>
<dbReference type="Gene3D" id="3.40.190.80">
    <property type="match status" value="1"/>
</dbReference>
<dbReference type="EC" id="3.1.3.25" evidence="6"/>
<keyword evidence="8" id="KW-1185">Reference proteome</keyword>
<evidence type="ECO:0000313" key="8">
    <source>
        <dbReference type="Proteomes" id="UP001597351"/>
    </source>
</evidence>
<dbReference type="GO" id="GO:0016787">
    <property type="term" value="F:hydrolase activity"/>
    <property type="evidence" value="ECO:0007669"/>
    <property type="project" value="UniProtKB-KW"/>
</dbReference>